<keyword evidence="5" id="KW-0521">NADP</keyword>
<feature type="domain" description="Carrier" evidence="11">
    <location>
        <begin position="2521"/>
        <end position="2598"/>
    </location>
</feature>
<evidence type="ECO:0000313" key="14">
    <source>
        <dbReference type="EMBL" id="OAQ64571.1"/>
    </source>
</evidence>
<dbReference type="InterPro" id="IPR013094">
    <property type="entry name" value="AB_hydrolase_3"/>
</dbReference>
<dbReference type="KEGG" id="pchm:VFPPC_05823"/>
<dbReference type="InterPro" id="IPR029063">
    <property type="entry name" value="SAM-dependent_MTases_sf"/>
</dbReference>
<dbReference type="PROSITE" id="PS52019">
    <property type="entry name" value="PKS_MFAS_DH"/>
    <property type="match status" value="1"/>
</dbReference>
<dbReference type="InterPro" id="IPR020841">
    <property type="entry name" value="PKS_Beta-ketoAc_synthase_dom"/>
</dbReference>
<dbReference type="GO" id="GO:0031177">
    <property type="term" value="F:phosphopantetheine binding"/>
    <property type="evidence" value="ECO:0007669"/>
    <property type="project" value="InterPro"/>
</dbReference>
<dbReference type="GO" id="GO:0016491">
    <property type="term" value="F:oxidoreductase activity"/>
    <property type="evidence" value="ECO:0007669"/>
    <property type="project" value="UniProtKB-KW"/>
</dbReference>
<dbReference type="InterPro" id="IPR013217">
    <property type="entry name" value="Methyltransf_12"/>
</dbReference>
<dbReference type="Gene3D" id="3.40.366.10">
    <property type="entry name" value="Malonyl-Coenzyme A Acyl Carrier Protein, domain 2"/>
    <property type="match status" value="1"/>
</dbReference>
<dbReference type="GO" id="GO:0006633">
    <property type="term" value="P:fatty acid biosynthetic process"/>
    <property type="evidence" value="ECO:0007669"/>
    <property type="project" value="TreeGrafter"/>
</dbReference>
<dbReference type="InterPro" id="IPR016039">
    <property type="entry name" value="Thiolase-like"/>
</dbReference>
<dbReference type="SMART" id="SM00826">
    <property type="entry name" value="PKS_DH"/>
    <property type="match status" value="1"/>
</dbReference>
<evidence type="ECO:0000256" key="10">
    <source>
        <dbReference type="SAM" id="MobiDB-lite"/>
    </source>
</evidence>
<dbReference type="InterPro" id="IPR020807">
    <property type="entry name" value="PKS_DH"/>
</dbReference>
<dbReference type="GO" id="GO:0044550">
    <property type="term" value="P:secondary metabolite biosynthetic process"/>
    <property type="evidence" value="ECO:0007669"/>
    <property type="project" value="TreeGrafter"/>
</dbReference>
<dbReference type="PANTHER" id="PTHR43775:SF29">
    <property type="entry name" value="ASPERFURANONE POLYKETIDE SYNTHASE AFOG-RELATED"/>
    <property type="match status" value="1"/>
</dbReference>
<dbReference type="InterPro" id="IPR014031">
    <property type="entry name" value="Ketoacyl_synth_C"/>
</dbReference>
<feature type="domain" description="Ketosynthase family 3 (KS3)" evidence="12">
    <location>
        <begin position="4"/>
        <end position="426"/>
    </location>
</feature>
<dbReference type="SUPFAM" id="SSF53335">
    <property type="entry name" value="S-adenosyl-L-methionine-dependent methyltransferases"/>
    <property type="match status" value="1"/>
</dbReference>
<keyword evidence="4" id="KW-0808">Transferase</keyword>
<keyword evidence="6" id="KW-0560">Oxidoreductase</keyword>
<dbReference type="RefSeq" id="XP_018141885.1">
    <property type="nucleotide sequence ID" value="XM_018284954.1"/>
</dbReference>
<dbReference type="CDD" id="cd00833">
    <property type="entry name" value="PKS"/>
    <property type="match status" value="1"/>
</dbReference>
<dbReference type="InterPro" id="IPR036736">
    <property type="entry name" value="ACP-like_sf"/>
</dbReference>
<sequence length="2961" mass="321063">MDHDTPIAVIGLSYRAPGIGRKGLWEYLEQARSAWTKFPADRFDQPAYYKPGGDRSGVFRAEGAHFLPEDIYAFDAGFFHMRAEEARTSDPQHRLMLECALEAAEDAGKSLLDLAGKKIGVFIGSGQHEYSQRLGDDHHAANTFSATGVAPCMVSNRISYFFDIDGPSVALDAACASSVYAAHQAVSALRNNECSAAFVGAAALSLGPGGWLALEKTGALSAHGRSYSYDEKAAGFGRGEGAACLLIKRMEDAMRDGDPIQAVIRSSACNHGGRSEGITMPNGLAHRKLLKTVHEMAGLDPSQTPVVEGHGTGTAAGDPIEAGAFAAVLGKDRTSSNPIYIGSVKSNFGHLEGASGVLGMVKAILMIKNGVILPTAGFESMNPRIQGKDKLVVPATPVPWPAGEPRRVLVTNFGFGGSNSAIILEEATAFLKGESNGTSDAGRTNGTNGTNGIHGANGNSSANGTNGVDGSNGTNGVHVTNGTNGTNGAANGANGAHHTNGINGANGTNGVDGVNGTNGANGSNGTNGTNGTNGVHHGTETNGKDETSHDPRLFVFSARTEKSLTSYLSDFDEYLEEAPESEEFTNNLSYTLGQRRTQFPYRVSAVAESAEALQEKLSSAKPIRAKDQTIAFAFTGQGAQYAQMATGLRKYKVFADAIDKAEEHLQAMGASWSLTEELNKSQSESRVDEAEISQPACTAVQLALVLLLESWGIKPETVTGHSSGEIAAAFTARFITFKSAIAIAYFRGQAAAILSREQKQRGAMLALGIGAEEASQLIEEHANGHYATVAAINSPKSVTISGDQLAIEHIHKEAEAKGVFARKLKVQMAYHSRHMEAVADFYLDAIKPYCGVESTPGIDENGTRPRFVSSVTTNFLEAEDVDASYWVKNLVRPVKFANAIQAMVTPQKSAKANAISYTVPTAILEIGPHAALKTPIMQTVELTRAEQGQTGAFTYLASLLRGSSSVDAVLELAGSLFNLGAPIQLGQVNQTNMQNADVVTGLPAYAWDKSVSYEVRPRATHQKLFPGETFHPLLGRRIDTDGGKTRVYRQVFTLDEMPWIRDHVVAGAVIFPMTGYMSCAIEAARRAVATPAGSFLIRDFHVVARLEIQEEEQVDMVTRLTPATIGTGSFSSTSWSFEISTWTKAGGWTIHAYGRIEPDEDMKTETPTLKTALPLVNSTSTLIEHDIAHAYEYAGVRATQYGPTFRNSVRFFEGDGYTVLEHKLRDLGNLQGNIGPYGSHVTVDPPTLDGFLQGGGPLQQTEDGKRPAQMPNYISRFRISNTIPSTLKQRFDIVTRLLDYDVKGGRMSISVSAFSRQADGSLIPVAEWESVAFRSIGSADEDPDPAASIPDNWVWEMLPRIDLMDPDKVSKKFDVGSFDEIQISHMRDLEIAAAYYLYHALRETAGDDTTERPFHLSRFAAWAERYVAKHNVKFDTEPTALLQKVRSHDAQGEMLCAVGEGLVQILRGEIEPLEIMLADGLLTRHYEADVVNERLSKVLGDVVLNFSNLEPNLRILEIGAGTAGTTLPVLEALSKNVPQGAFLEYTFTDISSGFFENARNKLSKWSKHITYKKLDISQDPLPQGFTAGEYDIVVAANVLHATQNMKTTMNNLRLLLKPKGKVVVLEGNHHPALATPFVLLPGWWYAEDEYRDLQEGPMMPTKVWNRLLQDTGFSGIDVCIQGSIGSGDETMSIMCSSKVAHREDTGSITVCGPLMDDDEVTFAQTVVDAISERLGVPVDLKPIAEIEPSSNSYYIVIDSPSDSFLRDVSAEKFEVLKGLLTHNAGLLWVIPQADVPEYKFIKGMLRTLRIESDSKSLLSFDDVPYTQQGVSAILKLVRPLLDPEMTRAQDQDFVWHDESIHVPRMRMLKDAKETFAVEEGVSFRKEQNIWEGDRSLEMTIEVAGSPDSIYFRRTNDLQNPLAENEIVVEVEAVGVSHRDLDLVLGAISWAPPGYDGAGRVVKVGPGVADLQEGDKVMFLALEGSAFSTYKKMPASHAARVPGYLSITDAASMPLAYSLAVLALISTARLRKNETVLIHSAAGAVGQACVVVAQHLGARVLVTAGTSEKREFLHKELGVPSELIFSSRTAHFRDQILCATEGKGVDVIVNSIGGELLADTWALAARFGRFVEIDKKAAFHNNNLPMRTFDKNVSFTSIDLRGMFQYKPEEVKELFSQVVQLLRQQIIAPIKPVTVLPLSQFSSALRKIRSGDSIGKIVVTLGKEEHAIAESALRPTPFALKADASYLITGGTRGIGLNLAYWMIENGARNIVLLGRSGGSNPEVKKLLEKYEGTDVTVRALACDVGSREQVVNVVDSIQDLPPIRGVVHSALLLSDTLFENASYTDWETVMGPRVQGAWNLDELMPDDLDFFIALGSFLGDTGNGGQAIYAGTAAFYDAFAQYRNARGKHTVSIALPVVLDVGYVADRSLSDTLQETLGATLTMANIRTIFKGIISKSSLFYNNGKTAVFKLYLDGNTVQDGPWEYIHPVHAIERLKADKNKRDAAGGGGDVYSTSWTAAENPLQGLTDALIAKVAAMAIMEREEVDPDAPVASYNLDSLVSVELRNWIRRETGVELLLSAITQAASLRALATDILEQRNGATEKASFAKVITGICSTSEPSHNTIPKHHSITTHNTSIKMTSPKLKGFEVLQTPYKTINNHPIRTDILIPQTLQPGKRPIIVRFHGGGLIMGDSLYMPFFPHWLSDLALTTSAITISPNYRLLPEATTPEIFSDISSFWEYLHSPTLTDLLSSQSPPVEIDLARILLAGDSAGGLLSVSTALNRPQDVSAAIATYPWVDTVGPEFVTPRDRAPFGESIPQSFYDETLAATKGKSAETSLTSEARLQFMLAAIQYGQLGRLYGQETGDATPSERRVYFPMEALEADNVSIPKGGIVILHGKDDSVVPVQTVRRFVKRAREVLGDGVSLTERDGEHGFDSELRLDDEGWLKDALKGAIDAWLS</sequence>
<dbReference type="Gene3D" id="3.30.70.3290">
    <property type="match status" value="1"/>
</dbReference>
<accession>A0A179FH38</accession>
<evidence type="ECO:0000259" key="11">
    <source>
        <dbReference type="PROSITE" id="PS50075"/>
    </source>
</evidence>
<reference evidence="14 15" key="1">
    <citation type="journal article" date="2016" name="PLoS Pathog.">
        <title>Biosynthesis of antibiotic leucinostatins in bio-control fungus Purpureocillium lilacinum and their inhibition on phytophthora revealed by genome mining.</title>
        <authorList>
            <person name="Wang G."/>
            <person name="Liu Z."/>
            <person name="Lin R."/>
            <person name="Li E."/>
            <person name="Mao Z."/>
            <person name="Ling J."/>
            <person name="Yang Y."/>
            <person name="Yin W.B."/>
            <person name="Xie B."/>
        </authorList>
    </citation>
    <scope>NUCLEOTIDE SEQUENCE [LARGE SCALE GENOMIC DNA]</scope>
    <source>
        <strain evidence="14">170</strain>
    </source>
</reference>
<dbReference type="Proteomes" id="UP000078397">
    <property type="component" value="Unassembled WGS sequence"/>
</dbReference>
<dbReference type="CDD" id="cd02440">
    <property type="entry name" value="AdoMet_MTases"/>
    <property type="match status" value="1"/>
</dbReference>
<organism evidence="14 15">
    <name type="scientific">Pochonia chlamydosporia 170</name>
    <dbReference type="NCBI Taxonomy" id="1380566"/>
    <lineage>
        <taxon>Eukaryota</taxon>
        <taxon>Fungi</taxon>
        <taxon>Dikarya</taxon>
        <taxon>Ascomycota</taxon>
        <taxon>Pezizomycotina</taxon>
        <taxon>Sordariomycetes</taxon>
        <taxon>Hypocreomycetidae</taxon>
        <taxon>Hypocreales</taxon>
        <taxon>Clavicipitaceae</taxon>
        <taxon>Pochonia</taxon>
    </lineage>
</organism>
<dbReference type="SUPFAM" id="SSF55048">
    <property type="entry name" value="Probable ACP-binding domain of malonyl-CoA ACP transacylase"/>
    <property type="match status" value="1"/>
</dbReference>
<evidence type="ECO:0000256" key="5">
    <source>
        <dbReference type="ARBA" id="ARBA00022857"/>
    </source>
</evidence>
<dbReference type="InterPro" id="IPR014030">
    <property type="entry name" value="Ketoacyl_synth_N"/>
</dbReference>
<dbReference type="PROSITE" id="PS52004">
    <property type="entry name" value="KS3_2"/>
    <property type="match status" value="1"/>
</dbReference>
<keyword evidence="8" id="KW-0012">Acyltransferase</keyword>
<dbReference type="PROSITE" id="PS50075">
    <property type="entry name" value="CARRIER"/>
    <property type="match status" value="1"/>
</dbReference>
<comment type="caution">
    <text evidence="14">The sequence shown here is derived from an EMBL/GenBank/DDBJ whole genome shotgun (WGS) entry which is preliminary data.</text>
</comment>
<evidence type="ECO:0000259" key="12">
    <source>
        <dbReference type="PROSITE" id="PS52004"/>
    </source>
</evidence>
<dbReference type="InterPro" id="IPR020843">
    <property type="entry name" value="ER"/>
</dbReference>
<dbReference type="InterPro" id="IPR001227">
    <property type="entry name" value="Ac_transferase_dom_sf"/>
</dbReference>
<dbReference type="InterPro" id="IPR011032">
    <property type="entry name" value="GroES-like_sf"/>
</dbReference>
<dbReference type="InterPro" id="IPR042104">
    <property type="entry name" value="PKS_dehydratase_sf"/>
</dbReference>
<dbReference type="SUPFAM" id="SSF52151">
    <property type="entry name" value="FabD/lysophospholipase-like"/>
    <property type="match status" value="1"/>
</dbReference>
<dbReference type="InterPro" id="IPR020806">
    <property type="entry name" value="PKS_PP-bd"/>
</dbReference>
<dbReference type="InterPro" id="IPR036291">
    <property type="entry name" value="NAD(P)-bd_dom_sf"/>
</dbReference>
<dbReference type="InterPro" id="IPR013968">
    <property type="entry name" value="PKS_KR"/>
</dbReference>
<dbReference type="CDD" id="cd05195">
    <property type="entry name" value="enoyl_red"/>
    <property type="match status" value="1"/>
</dbReference>
<dbReference type="Pfam" id="PF02801">
    <property type="entry name" value="Ketoacyl-synt_C"/>
    <property type="match status" value="1"/>
</dbReference>
<dbReference type="SMART" id="SM00825">
    <property type="entry name" value="PKS_KS"/>
    <property type="match status" value="1"/>
</dbReference>
<evidence type="ECO:0000259" key="13">
    <source>
        <dbReference type="PROSITE" id="PS52019"/>
    </source>
</evidence>
<evidence type="ECO:0000256" key="1">
    <source>
        <dbReference type="ARBA" id="ARBA00005179"/>
    </source>
</evidence>
<dbReference type="InterPro" id="IPR057326">
    <property type="entry name" value="KR_dom"/>
</dbReference>
<evidence type="ECO:0000256" key="4">
    <source>
        <dbReference type="ARBA" id="ARBA00022679"/>
    </source>
</evidence>
<protein>
    <submittedName>
        <fullName evidence="14">Polyketide synthase</fullName>
    </submittedName>
</protein>
<feature type="compositionally biased region" description="Low complexity" evidence="10">
    <location>
        <begin position="442"/>
        <end position="536"/>
    </location>
</feature>
<feature type="active site" description="Proton donor; for dehydratase activity" evidence="9">
    <location>
        <position position="1249"/>
    </location>
</feature>
<feature type="region of interest" description="N-terminal hotdog fold" evidence="9">
    <location>
        <begin position="1031"/>
        <end position="1163"/>
    </location>
</feature>
<dbReference type="Pfam" id="PF00698">
    <property type="entry name" value="Acyl_transf_1"/>
    <property type="match status" value="1"/>
</dbReference>
<dbReference type="Pfam" id="PF22621">
    <property type="entry name" value="CurL-like_PKS_C"/>
    <property type="match status" value="1"/>
</dbReference>
<dbReference type="GO" id="GO:0004312">
    <property type="term" value="F:fatty acid synthase activity"/>
    <property type="evidence" value="ECO:0007669"/>
    <property type="project" value="TreeGrafter"/>
</dbReference>
<feature type="active site" description="Proton acceptor; for dehydratase activity" evidence="9">
    <location>
        <position position="1063"/>
    </location>
</feature>
<keyword evidence="2" id="KW-0596">Phosphopantetheine</keyword>
<evidence type="ECO:0000256" key="8">
    <source>
        <dbReference type="ARBA" id="ARBA00023315"/>
    </source>
</evidence>
<dbReference type="EMBL" id="LSBJ02000005">
    <property type="protein sequence ID" value="OAQ64571.1"/>
    <property type="molecule type" value="Genomic_DNA"/>
</dbReference>
<dbReference type="Pfam" id="PF08240">
    <property type="entry name" value="ADH_N"/>
    <property type="match status" value="1"/>
</dbReference>
<dbReference type="SUPFAM" id="SSF51735">
    <property type="entry name" value="NAD(P)-binding Rossmann-fold domains"/>
    <property type="match status" value="2"/>
</dbReference>
<evidence type="ECO:0000313" key="15">
    <source>
        <dbReference type="Proteomes" id="UP000078397"/>
    </source>
</evidence>
<keyword evidence="15" id="KW-1185">Reference proteome</keyword>
<dbReference type="Gene3D" id="1.10.1200.10">
    <property type="entry name" value="ACP-like"/>
    <property type="match status" value="1"/>
</dbReference>
<gene>
    <name evidence="14" type="ORF">VFPPC_05823</name>
</gene>
<dbReference type="InterPro" id="IPR014043">
    <property type="entry name" value="Acyl_transferase_dom"/>
</dbReference>
<dbReference type="Gene3D" id="3.40.47.10">
    <property type="match status" value="1"/>
</dbReference>
<dbReference type="SUPFAM" id="SSF53474">
    <property type="entry name" value="alpha/beta-Hydrolases"/>
    <property type="match status" value="1"/>
</dbReference>
<comment type="pathway">
    <text evidence="1">Secondary metabolite biosynthesis.</text>
</comment>
<dbReference type="Pfam" id="PF23297">
    <property type="entry name" value="ACP_SdgA_C"/>
    <property type="match status" value="1"/>
</dbReference>
<dbReference type="SMART" id="SM00823">
    <property type="entry name" value="PKS_PP"/>
    <property type="match status" value="1"/>
</dbReference>
<dbReference type="Pfam" id="PF08242">
    <property type="entry name" value="Methyltransf_12"/>
    <property type="match status" value="1"/>
</dbReference>
<dbReference type="Pfam" id="PF00109">
    <property type="entry name" value="ketoacyl-synt"/>
    <property type="match status" value="1"/>
</dbReference>
<dbReference type="InterPro" id="IPR049900">
    <property type="entry name" value="PKS_mFAS_DH"/>
</dbReference>
<feature type="region of interest" description="Disordered" evidence="10">
    <location>
        <begin position="435"/>
        <end position="549"/>
    </location>
</feature>
<dbReference type="Gene3D" id="3.40.50.150">
    <property type="entry name" value="Vaccinia Virus protein VP39"/>
    <property type="match status" value="1"/>
</dbReference>
<dbReference type="OrthoDB" id="329835at2759"/>
<name>A0A179FH38_METCM</name>
<dbReference type="GO" id="GO:0008168">
    <property type="term" value="F:methyltransferase activity"/>
    <property type="evidence" value="ECO:0007669"/>
    <property type="project" value="UniProtKB-KW"/>
</dbReference>
<dbReference type="InterPro" id="IPR049552">
    <property type="entry name" value="PKS_DH_N"/>
</dbReference>
<keyword evidence="7" id="KW-0511">Multifunctional enzyme</keyword>
<evidence type="ECO:0000256" key="9">
    <source>
        <dbReference type="PROSITE-ProRule" id="PRU01363"/>
    </source>
</evidence>
<feature type="domain" description="PKS/mFAS DH" evidence="13">
    <location>
        <begin position="1031"/>
        <end position="1342"/>
    </location>
</feature>
<dbReference type="InterPro" id="IPR016036">
    <property type="entry name" value="Malonyl_transacylase_ACP-bd"/>
</dbReference>
<evidence type="ECO:0000256" key="7">
    <source>
        <dbReference type="ARBA" id="ARBA00023268"/>
    </source>
</evidence>
<dbReference type="SUPFAM" id="SSF47336">
    <property type="entry name" value="ACP-like"/>
    <property type="match status" value="1"/>
</dbReference>
<evidence type="ECO:0000256" key="3">
    <source>
        <dbReference type="ARBA" id="ARBA00022553"/>
    </source>
</evidence>
<evidence type="ECO:0000256" key="6">
    <source>
        <dbReference type="ARBA" id="ARBA00023002"/>
    </source>
</evidence>
<dbReference type="GeneID" id="28848948"/>
<dbReference type="Gene3D" id="3.40.50.720">
    <property type="entry name" value="NAD(P)-binding Rossmann-like Domain"/>
    <property type="match status" value="1"/>
</dbReference>
<keyword evidence="3" id="KW-0597">Phosphoprotein</keyword>
<dbReference type="STRING" id="1380566.A0A179FH38"/>
<dbReference type="SMART" id="SM00827">
    <property type="entry name" value="PKS_AT"/>
    <property type="match status" value="1"/>
</dbReference>
<dbReference type="Pfam" id="PF08659">
    <property type="entry name" value="KR"/>
    <property type="match status" value="1"/>
</dbReference>
<dbReference type="InterPro" id="IPR013154">
    <property type="entry name" value="ADH-like_N"/>
</dbReference>
<dbReference type="Pfam" id="PF21089">
    <property type="entry name" value="PKS_DH_N"/>
    <property type="match status" value="1"/>
</dbReference>
<dbReference type="PANTHER" id="PTHR43775">
    <property type="entry name" value="FATTY ACID SYNTHASE"/>
    <property type="match status" value="1"/>
</dbReference>
<dbReference type="SMART" id="SM00829">
    <property type="entry name" value="PKS_ER"/>
    <property type="match status" value="1"/>
</dbReference>
<dbReference type="InterPro" id="IPR050091">
    <property type="entry name" value="PKS_NRPS_Biosynth_Enz"/>
</dbReference>
<dbReference type="InterPro" id="IPR029058">
    <property type="entry name" value="AB_hydrolase_fold"/>
</dbReference>
<proteinExistence type="predicted"/>
<dbReference type="PROSITE" id="PS00012">
    <property type="entry name" value="PHOSPHOPANTETHEINE"/>
    <property type="match status" value="1"/>
</dbReference>
<dbReference type="GO" id="GO:0016787">
    <property type="term" value="F:hydrolase activity"/>
    <property type="evidence" value="ECO:0007669"/>
    <property type="project" value="InterPro"/>
</dbReference>
<dbReference type="Gene3D" id="3.90.180.10">
    <property type="entry name" value="Medium-chain alcohol dehydrogenases, catalytic domain"/>
    <property type="match status" value="1"/>
</dbReference>
<feature type="compositionally biased region" description="Basic and acidic residues" evidence="10">
    <location>
        <begin position="537"/>
        <end position="549"/>
    </location>
</feature>
<dbReference type="SUPFAM" id="SSF50129">
    <property type="entry name" value="GroES-like"/>
    <property type="match status" value="1"/>
</dbReference>
<dbReference type="InterPro" id="IPR009081">
    <property type="entry name" value="PP-bd_ACP"/>
</dbReference>
<dbReference type="SUPFAM" id="SSF53901">
    <property type="entry name" value="Thiolase-like"/>
    <property type="match status" value="1"/>
</dbReference>
<dbReference type="Pfam" id="PF13602">
    <property type="entry name" value="ADH_zinc_N_2"/>
    <property type="match status" value="1"/>
</dbReference>
<dbReference type="Gene3D" id="3.40.50.1820">
    <property type="entry name" value="alpha/beta hydrolase"/>
    <property type="match status" value="1"/>
</dbReference>
<dbReference type="Pfam" id="PF07859">
    <property type="entry name" value="Abhydrolase_3"/>
    <property type="match status" value="1"/>
</dbReference>
<dbReference type="SMART" id="SM00822">
    <property type="entry name" value="PKS_KR"/>
    <property type="match status" value="1"/>
</dbReference>
<dbReference type="InterPro" id="IPR016035">
    <property type="entry name" value="Acyl_Trfase/lysoPLipase"/>
</dbReference>
<dbReference type="InterPro" id="IPR006162">
    <property type="entry name" value="Ppantetheine_attach_site"/>
</dbReference>
<dbReference type="Gene3D" id="3.10.129.110">
    <property type="entry name" value="Polyketide synthase dehydratase"/>
    <property type="match status" value="1"/>
</dbReference>
<evidence type="ECO:0000256" key="2">
    <source>
        <dbReference type="ARBA" id="ARBA00022450"/>
    </source>
</evidence>
<dbReference type="GO" id="GO:0032259">
    <property type="term" value="P:methylation"/>
    <property type="evidence" value="ECO:0007669"/>
    <property type="project" value="UniProtKB-KW"/>
</dbReference>
<feature type="region of interest" description="C-terminal hotdog fold" evidence="9">
    <location>
        <begin position="1183"/>
        <end position="1342"/>
    </location>
</feature>